<organism evidence="6 7">
    <name type="scientific">Saccharopolyspora rosea</name>
    <dbReference type="NCBI Taxonomy" id="524884"/>
    <lineage>
        <taxon>Bacteria</taxon>
        <taxon>Bacillati</taxon>
        <taxon>Actinomycetota</taxon>
        <taxon>Actinomycetes</taxon>
        <taxon>Pseudonocardiales</taxon>
        <taxon>Pseudonocardiaceae</taxon>
        <taxon>Saccharopolyspora</taxon>
    </lineage>
</organism>
<reference evidence="7" key="1">
    <citation type="journal article" date="2019" name="Int. J. Syst. Evol. Microbiol.">
        <title>The Global Catalogue of Microorganisms (GCM) 10K type strain sequencing project: providing services to taxonomists for standard genome sequencing and annotation.</title>
        <authorList>
            <consortium name="The Broad Institute Genomics Platform"/>
            <consortium name="The Broad Institute Genome Sequencing Center for Infectious Disease"/>
            <person name="Wu L."/>
            <person name="Ma J."/>
        </authorList>
    </citation>
    <scope>NUCLEOTIDE SEQUENCE [LARGE SCALE GENOMIC DNA]</scope>
    <source>
        <strain evidence="7">CCUG 56401</strain>
    </source>
</reference>
<dbReference type="Gene3D" id="3.30.1050.10">
    <property type="entry name" value="SCP2 sterol-binding domain"/>
    <property type="match status" value="1"/>
</dbReference>
<dbReference type="InterPro" id="IPR016181">
    <property type="entry name" value="Acyl_CoA_acyltransferase"/>
</dbReference>
<dbReference type="PANTHER" id="PTHR37817:SF1">
    <property type="entry name" value="N-ACETYLTRANSFERASE EIS"/>
    <property type="match status" value="1"/>
</dbReference>
<feature type="active site" description="Proton donor" evidence="4">
    <location>
        <position position="124"/>
    </location>
</feature>
<evidence type="ECO:0000256" key="4">
    <source>
        <dbReference type="HAMAP-Rule" id="MF_01812"/>
    </source>
</evidence>
<dbReference type="Pfam" id="PF13527">
    <property type="entry name" value="Acetyltransf_9"/>
    <property type="match status" value="1"/>
</dbReference>
<dbReference type="InterPro" id="IPR041380">
    <property type="entry name" value="Acetyltransf_17"/>
</dbReference>
<dbReference type="InterPro" id="IPR000182">
    <property type="entry name" value="GNAT_dom"/>
</dbReference>
<dbReference type="RefSeq" id="WP_263251460.1">
    <property type="nucleotide sequence ID" value="NZ_BAABLT010000055.1"/>
</dbReference>
<name>A0ABW3G2G0_9PSEU</name>
<feature type="binding site" evidence="4">
    <location>
        <begin position="90"/>
        <end position="95"/>
    </location>
    <ligand>
        <name>acetyl-CoA</name>
        <dbReference type="ChEBI" id="CHEBI:57288"/>
    </ligand>
</feature>
<keyword evidence="7" id="KW-1185">Reference proteome</keyword>
<dbReference type="InterPro" id="IPR022902">
    <property type="entry name" value="NAcTrfase_Eis"/>
</dbReference>
<feature type="domain" description="N-acetyltransferase" evidence="5">
    <location>
        <begin position="4"/>
        <end position="151"/>
    </location>
</feature>
<dbReference type="Pfam" id="PF13530">
    <property type="entry name" value="SCP2_2"/>
    <property type="match status" value="1"/>
</dbReference>
<feature type="active site" description="Proton acceptor; via carboxylate" evidence="4">
    <location>
        <position position="404"/>
    </location>
</feature>
<dbReference type="EMBL" id="JBHTIW010000026">
    <property type="protein sequence ID" value="MFD0922872.1"/>
    <property type="molecule type" value="Genomic_DNA"/>
</dbReference>
<dbReference type="SUPFAM" id="SSF55729">
    <property type="entry name" value="Acyl-CoA N-acyltransferases (Nat)"/>
    <property type="match status" value="1"/>
</dbReference>
<evidence type="ECO:0000256" key="3">
    <source>
        <dbReference type="ARBA" id="ARBA00023315"/>
    </source>
</evidence>
<comment type="similarity">
    <text evidence="1 4">Belongs to the acetyltransferase Eis family.</text>
</comment>
<dbReference type="HAMAP" id="MF_01812">
    <property type="entry name" value="Eis"/>
    <property type="match status" value="1"/>
</dbReference>
<evidence type="ECO:0000259" key="5">
    <source>
        <dbReference type="PROSITE" id="PS51186"/>
    </source>
</evidence>
<dbReference type="Pfam" id="PF17668">
    <property type="entry name" value="Acetyltransf_17"/>
    <property type="match status" value="1"/>
</dbReference>
<dbReference type="InterPro" id="IPR036527">
    <property type="entry name" value="SCP2_sterol-bd_dom_sf"/>
</dbReference>
<comment type="subunit">
    <text evidence="4">Homohexamer; trimer of dimers.</text>
</comment>
<dbReference type="PANTHER" id="PTHR37817">
    <property type="entry name" value="N-ACETYLTRANSFERASE EIS"/>
    <property type="match status" value="1"/>
</dbReference>
<keyword evidence="2 4" id="KW-0808">Transferase</keyword>
<protein>
    <submittedName>
        <fullName evidence="6">GNAT family N-acetyltransferase</fullName>
    </submittedName>
</protein>
<dbReference type="SUPFAM" id="SSF55718">
    <property type="entry name" value="SCP-like"/>
    <property type="match status" value="1"/>
</dbReference>
<gene>
    <name evidence="6" type="ORF">ACFQ16_24265</name>
</gene>
<dbReference type="Proteomes" id="UP001597018">
    <property type="component" value="Unassembled WGS sequence"/>
</dbReference>
<dbReference type="Gene3D" id="3.40.630.30">
    <property type="match status" value="2"/>
</dbReference>
<proteinExistence type="inferred from homology"/>
<evidence type="ECO:0000256" key="1">
    <source>
        <dbReference type="ARBA" id="ARBA00009213"/>
    </source>
</evidence>
<keyword evidence="3 4" id="KW-0012">Acyltransferase</keyword>
<dbReference type="InterPro" id="IPR025559">
    <property type="entry name" value="Eis_dom"/>
</dbReference>
<evidence type="ECO:0000313" key="6">
    <source>
        <dbReference type="EMBL" id="MFD0922872.1"/>
    </source>
</evidence>
<feature type="binding site" evidence="4">
    <location>
        <begin position="82"/>
        <end position="84"/>
    </location>
    <ligand>
        <name>acetyl-CoA</name>
        <dbReference type="ChEBI" id="CHEBI:57288"/>
    </ligand>
</feature>
<accession>A0ABW3G2G0</accession>
<dbReference type="PROSITE" id="PS51186">
    <property type="entry name" value="GNAT"/>
    <property type="match status" value="1"/>
</dbReference>
<sequence>MTDLTTRELGASDTDAFMAVSVGAFLHDEQDPAEQRFRAIFEPARSHGTFDGAEMIGAATRLDVDITVPGEVPCPVAAVTAVGVKPGHRRRGVLTALMRRQLDVLHEQRVAPIAALYASEGSIYGRFGYGAATSEAHLVLPRGARFLSTVEVDERPVREVGADAAPEVVERCHPEVAARRVGWLSRADGSWRVRILERPARDGEGGVRCAVHPDGYALYRAKPEWTVRGPAYRLHVQDLAAKTPRAYAALWRYLLDIDLVAEVRWDKAAVDEPVVTMLADPRAAARQVVDGLWVRLVDVDRALAARRYSAPVDVVLDVTDAFCPWNAGRWRLRADSSGGAEVTRSTAEPHLRLDVADLGAVHLGGNTLVQLARAGRVAELEPGALRAASRAFATDTAPHCPEGF</sequence>
<evidence type="ECO:0000256" key="2">
    <source>
        <dbReference type="ARBA" id="ARBA00022679"/>
    </source>
</evidence>
<dbReference type="InterPro" id="IPR051554">
    <property type="entry name" value="Acetyltransferase_Eis"/>
</dbReference>
<evidence type="ECO:0000313" key="7">
    <source>
        <dbReference type="Proteomes" id="UP001597018"/>
    </source>
</evidence>
<dbReference type="NCBIfam" id="NF002367">
    <property type="entry name" value="PRK01346.1-4"/>
    <property type="match status" value="1"/>
</dbReference>
<feature type="binding site" evidence="4">
    <location>
        <begin position="119"/>
        <end position="120"/>
    </location>
    <ligand>
        <name>acetyl-CoA</name>
        <dbReference type="ChEBI" id="CHEBI:57288"/>
    </ligand>
</feature>
<comment type="caution">
    <text evidence="6">The sequence shown here is derived from an EMBL/GenBank/DDBJ whole genome shotgun (WGS) entry which is preliminary data.</text>
</comment>